<evidence type="ECO:0000313" key="2">
    <source>
        <dbReference type="EMBL" id="KAF7392507.1"/>
    </source>
</evidence>
<organism evidence="2 3">
    <name type="scientific">Vespula vulgaris</name>
    <name type="common">Yellow jacket</name>
    <name type="synonym">Wasp</name>
    <dbReference type="NCBI Taxonomy" id="7454"/>
    <lineage>
        <taxon>Eukaryota</taxon>
        <taxon>Metazoa</taxon>
        <taxon>Ecdysozoa</taxon>
        <taxon>Arthropoda</taxon>
        <taxon>Hexapoda</taxon>
        <taxon>Insecta</taxon>
        <taxon>Pterygota</taxon>
        <taxon>Neoptera</taxon>
        <taxon>Endopterygota</taxon>
        <taxon>Hymenoptera</taxon>
        <taxon>Apocrita</taxon>
        <taxon>Aculeata</taxon>
        <taxon>Vespoidea</taxon>
        <taxon>Vespidae</taxon>
        <taxon>Vespinae</taxon>
        <taxon>Vespula</taxon>
    </lineage>
</organism>
<gene>
    <name evidence="2" type="ORF">HZH66_008340</name>
</gene>
<dbReference type="AlphaFoldDB" id="A0A834N124"/>
<reference evidence="2" key="1">
    <citation type="journal article" date="2020" name="G3 (Bethesda)">
        <title>High-Quality Assemblies for Three Invasive Social Wasps from the &lt;i&gt;Vespula&lt;/i&gt; Genus.</title>
        <authorList>
            <person name="Harrop T.W.R."/>
            <person name="Guhlin J."/>
            <person name="McLaughlin G.M."/>
            <person name="Permina E."/>
            <person name="Stockwell P."/>
            <person name="Gilligan J."/>
            <person name="Le Lec M.F."/>
            <person name="Gruber M.A.M."/>
            <person name="Quinn O."/>
            <person name="Lovegrove M."/>
            <person name="Duncan E.J."/>
            <person name="Remnant E.J."/>
            <person name="Van Eeckhoven J."/>
            <person name="Graham B."/>
            <person name="Knapp R.A."/>
            <person name="Langford K.W."/>
            <person name="Kronenberg Z."/>
            <person name="Press M.O."/>
            <person name="Eacker S.M."/>
            <person name="Wilson-Rankin E.E."/>
            <person name="Purcell J."/>
            <person name="Lester P.J."/>
            <person name="Dearden P.K."/>
        </authorList>
    </citation>
    <scope>NUCLEOTIDE SEQUENCE</scope>
    <source>
        <strain evidence="2">Marl-1</strain>
    </source>
</reference>
<dbReference type="EMBL" id="JACSEA010000009">
    <property type="protein sequence ID" value="KAF7392507.1"/>
    <property type="molecule type" value="Genomic_DNA"/>
</dbReference>
<feature type="region of interest" description="Disordered" evidence="1">
    <location>
        <begin position="241"/>
        <end position="260"/>
    </location>
</feature>
<accession>A0A834N124</accession>
<evidence type="ECO:0000256" key="1">
    <source>
        <dbReference type="SAM" id="MobiDB-lite"/>
    </source>
</evidence>
<comment type="caution">
    <text evidence="2">The sequence shown here is derived from an EMBL/GenBank/DDBJ whole genome shotgun (WGS) entry which is preliminary data.</text>
</comment>
<evidence type="ECO:0000313" key="3">
    <source>
        <dbReference type="Proteomes" id="UP000614350"/>
    </source>
</evidence>
<sequence>MGYAVWNYSEATEFFRRPIFFILSHDRSTRSTLDDETIREEGNGKERKVCHRTTSSSSSRLLMVLPVRISAAKSSSVKFQEPANLLPRDEKRKDNETEAGGNFLSIAIPRALTEKFNEIPWIPCTPRHPFVLVPPSRLASPLEMTLERSPLKIEAILVGNPSMTIDIAEITLGNEDFPDVYGLFADCALTEKRPTDDPAARFDHLLSKTSTMYTNETRKVDGQLKLLMKGFPEKKTIPVMEQFPKLKTAKSPPSKDPRRS</sequence>
<proteinExistence type="predicted"/>
<keyword evidence="3" id="KW-1185">Reference proteome</keyword>
<name>A0A834N124_VESVU</name>
<dbReference type="Proteomes" id="UP000614350">
    <property type="component" value="Unassembled WGS sequence"/>
</dbReference>
<protein>
    <submittedName>
        <fullName evidence="2">Uncharacterized protein</fullName>
    </submittedName>
</protein>